<accession>A0A9P6X512</accession>
<sequence length="117" mass="13183">MDTLRLAIFNKNAIDVNKLDGSLAFQIHGFNITFFVSRLVANGIYTFFEIAHFGFPQSLDDLPSFISLKNMKLLLGVNEAFWRLCRKSDDSATIAGRYKVTLAGLDPLALKSLLHFR</sequence>
<name>A0A9P6X512_RHIOR</name>
<organism evidence="1 2">
    <name type="scientific">Rhizopus oryzae</name>
    <name type="common">Mucormycosis agent</name>
    <name type="synonym">Rhizopus arrhizus var. delemar</name>
    <dbReference type="NCBI Taxonomy" id="64495"/>
    <lineage>
        <taxon>Eukaryota</taxon>
        <taxon>Fungi</taxon>
        <taxon>Fungi incertae sedis</taxon>
        <taxon>Mucoromycota</taxon>
        <taxon>Mucoromycotina</taxon>
        <taxon>Mucoromycetes</taxon>
        <taxon>Mucorales</taxon>
        <taxon>Mucorineae</taxon>
        <taxon>Rhizopodaceae</taxon>
        <taxon>Rhizopus</taxon>
    </lineage>
</organism>
<dbReference type="EMBL" id="JAANQT010001394">
    <property type="protein sequence ID" value="KAG1305323.1"/>
    <property type="molecule type" value="Genomic_DNA"/>
</dbReference>
<protein>
    <submittedName>
        <fullName evidence="1">Uncharacterized protein</fullName>
    </submittedName>
</protein>
<dbReference type="AlphaFoldDB" id="A0A9P6X512"/>
<evidence type="ECO:0000313" key="2">
    <source>
        <dbReference type="Proteomes" id="UP000716291"/>
    </source>
</evidence>
<gene>
    <name evidence="1" type="ORF">G6F64_008471</name>
</gene>
<evidence type="ECO:0000313" key="1">
    <source>
        <dbReference type="EMBL" id="KAG1305323.1"/>
    </source>
</evidence>
<dbReference type="OrthoDB" id="2287221at2759"/>
<proteinExistence type="predicted"/>
<comment type="caution">
    <text evidence="1">The sequence shown here is derived from an EMBL/GenBank/DDBJ whole genome shotgun (WGS) entry which is preliminary data.</text>
</comment>
<keyword evidence="2" id="KW-1185">Reference proteome</keyword>
<dbReference type="Proteomes" id="UP000716291">
    <property type="component" value="Unassembled WGS sequence"/>
</dbReference>
<reference evidence="1" key="1">
    <citation type="journal article" date="2020" name="Microb. Genom.">
        <title>Genetic diversity of clinical and environmental Mucorales isolates obtained from an investigation of mucormycosis cases among solid organ transplant recipients.</title>
        <authorList>
            <person name="Nguyen M.H."/>
            <person name="Kaul D."/>
            <person name="Muto C."/>
            <person name="Cheng S.J."/>
            <person name="Richter R.A."/>
            <person name="Bruno V.M."/>
            <person name="Liu G."/>
            <person name="Beyhan S."/>
            <person name="Sundermann A.J."/>
            <person name="Mounaud S."/>
            <person name="Pasculle A.W."/>
            <person name="Nierman W.C."/>
            <person name="Driscoll E."/>
            <person name="Cumbie R."/>
            <person name="Clancy C.J."/>
            <person name="Dupont C.L."/>
        </authorList>
    </citation>
    <scope>NUCLEOTIDE SEQUENCE</scope>
    <source>
        <strain evidence="1">GL11</strain>
    </source>
</reference>